<comment type="caution">
    <text evidence="4">The sequence shown here is derived from an EMBL/GenBank/DDBJ whole genome shotgun (WGS) entry which is preliminary data.</text>
</comment>
<dbReference type="EMBL" id="JAFFZN010000001">
    <property type="protein sequence ID" value="MBO8184110.1"/>
    <property type="molecule type" value="Genomic_DNA"/>
</dbReference>
<dbReference type="Proteomes" id="UP001518976">
    <property type="component" value="Unassembled WGS sequence"/>
</dbReference>
<dbReference type="PRINTS" id="PR00111">
    <property type="entry name" value="ABHYDROLASE"/>
</dbReference>
<accession>A0ABS3WLW8</accession>
<dbReference type="SUPFAM" id="SSF53474">
    <property type="entry name" value="alpha/beta-Hydrolases"/>
    <property type="match status" value="1"/>
</dbReference>
<dbReference type="RefSeq" id="WP_209262918.1">
    <property type="nucleotide sequence ID" value="NZ_JAFFZN010000001.1"/>
</dbReference>
<dbReference type="PANTHER" id="PTHR43798:SF31">
    <property type="entry name" value="AB HYDROLASE SUPERFAMILY PROTEIN YCLE"/>
    <property type="match status" value="1"/>
</dbReference>
<keyword evidence="5" id="KW-1185">Reference proteome</keyword>
<gene>
    <name evidence="4" type="ORF">JW592_01225</name>
</gene>
<feature type="domain" description="AB hydrolase-1" evidence="3">
    <location>
        <begin position="22"/>
        <end position="248"/>
    </location>
</feature>
<evidence type="ECO:0000256" key="2">
    <source>
        <dbReference type="SAM" id="MobiDB-lite"/>
    </source>
</evidence>
<dbReference type="InterPro" id="IPR000073">
    <property type="entry name" value="AB_hydrolase_1"/>
</dbReference>
<sequence length="280" mass="30091">MPYATVNGIELYYEDHGAGQPLILLHGWGTCGQVWSAQQAEFTRDHRVVTPDWRGCGRSARPTGGTTIAENAEDVLALAKTLGLEGPVLVGCSAGAAIVLEAAKRAPESVRAVVAVDGPGYWPAERKAERLVELRQALRTDRAVTVRQWVVDWYGPLADPSLPEWTAQQILESSDCIDEILTDAVRNNPRETIGELAVPAVFVHGKLDAEIPAEVSETLAGLAPHGEAHIMRESGHMPHVEQPAEFNALLRSILRRLAASRPSSPATADSADTADTADSD</sequence>
<protein>
    <submittedName>
        <fullName evidence="4">Alpha/beta hydrolase</fullName>
    </submittedName>
</protein>
<dbReference type="PANTHER" id="PTHR43798">
    <property type="entry name" value="MONOACYLGLYCEROL LIPASE"/>
    <property type="match status" value="1"/>
</dbReference>
<organism evidence="4 5">
    <name type="scientific">Streptomyces spirodelae</name>
    <dbReference type="NCBI Taxonomy" id="2812904"/>
    <lineage>
        <taxon>Bacteria</taxon>
        <taxon>Bacillati</taxon>
        <taxon>Actinomycetota</taxon>
        <taxon>Actinomycetes</taxon>
        <taxon>Kitasatosporales</taxon>
        <taxon>Streptomycetaceae</taxon>
        <taxon>Streptomyces</taxon>
    </lineage>
</organism>
<evidence type="ECO:0000256" key="1">
    <source>
        <dbReference type="ARBA" id="ARBA00022801"/>
    </source>
</evidence>
<name>A0ABS3WLW8_9ACTN</name>
<evidence type="ECO:0000313" key="5">
    <source>
        <dbReference type="Proteomes" id="UP001518976"/>
    </source>
</evidence>
<keyword evidence="1 4" id="KW-0378">Hydrolase</keyword>
<dbReference type="Pfam" id="PF12697">
    <property type="entry name" value="Abhydrolase_6"/>
    <property type="match status" value="1"/>
</dbReference>
<evidence type="ECO:0000313" key="4">
    <source>
        <dbReference type="EMBL" id="MBO8184110.1"/>
    </source>
</evidence>
<dbReference type="Gene3D" id="3.40.50.1820">
    <property type="entry name" value="alpha/beta hydrolase"/>
    <property type="match status" value="1"/>
</dbReference>
<dbReference type="InterPro" id="IPR050266">
    <property type="entry name" value="AB_hydrolase_sf"/>
</dbReference>
<evidence type="ECO:0000259" key="3">
    <source>
        <dbReference type="Pfam" id="PF12697"/>
    </source>
</evidence>
<feature type="compositionally biased region" description="Low complexity" evidence="2">
    <location>
        <begin position="259"/>
        <end position="274"/>
    </location>
</feature>
<dbReference type="InterPro" id="IPR029058">
    <property type="entry name" value="AB_hydrolase_fold"/>
</dbReference>
<reference evidence="4 5" key="1">
    <citation type="submission" date="2021-02" db="EMBL/GenBank/DDBJ databases">
        <title>Streptomyces spirodelae sp. nov., isolated from duckweed.</title>
        <authorList>
            <person name="Saimee Y."/>
            <person name="Duangmal K."/>
        </authorList>
    </citation>
    <scope>NUCLEOTIDE SEQUENCE [LARGE SCALE GENOMIC DNA]</scope>
    <source>
        <strain evidence="4 5">DW4-2</strain>
    </source>
</reference>
<proteinExistence type="predicted"/>
<dbReference type="GO" id="GO:0016787">
    <property type="term" value="F:hydrolase activity"/>
    <property type="evidence" value="ECO:0007669"/>
    <property type="project" value="UniProtKB-KW"/>
</dbReference>
<feature type="region of interest" description="Disordered" evidence="2">
    <location>
        <begin position="259"/>
        <end position="280"/>
    </location>
</feature>